<protein>
    <submittedName>
        <fullName evidence="1">Uncharacterized protein</fullName>
    </submittedName>
</protein>
<dbReference type="EMBL" id="LJQU01000167">
    <property type="protein sequence ID" value="KPX98514.1"/>
    <property type="molecule type" value="Genomic_DNA"/>
</dbReference>
<evidence type="ECO:0000313" key="1">
    <source>
        <dbReference type="EMBL" id="KPX98514.1"/>
    </source>
</evidence>
<gene>
    <name evidence="1" type="ORF">ALO63_02745</name>
</gene>
<reference evidence="1 2" key="1">
    <citation type="submission" date="2015-09" db="EMBL/GenBank/DDBJ databases">
        <title>Genome announcement of multiple Pseudomonas syringae strains.</title>
        <authorList>
            <person name="Thakur S."/>
            <person name="Wang P.W."/>
            <person name="Gong Y."/>
            <person name="Weir B.S."/>
            <person name="Guttman D.S."/>
        </authorList>
    </citation>
    <scope>NUCLEOTIDE SEQUENCE [LARGE SCALE GENOMIC DNA]</scope>
    <source>
        <strain evidence="1 2">ICMP4331</strain>
    </source>
</reference>
<evidence type="ECO:0000313" key="2">
    <source>
        <dbReference type="Proteomes" id="UP000050420"/>
    </source>
</evidence>
<comment type="caution">
    <text evidence="1">The sequence shown here is derived from an EMBL/GenBank/DDBJ whole genome shotgun (WGS) entry which is preliminary data.</text>
</comment>
<dbReference type="PATRIC" id="fig|34065.5.peg.3919"/>
<sequence length="373" mass="41565">MKRPFVAPRLVGARFDDHTIPLELLKDLAALEEFVVAVAKWKFVQQHGRVRTPKGFTDHLSINLSSVGEGSAVPNIVIEYNDPTAGLFAAANEGYFFQAAQSIGNAIDAAEQGFSITEHIPASLLGYFDRFGRGLRDGEVLEFRPGTDRPARLSKVTRRRLLLASQNQVLTDEVTVRGLVPEIDQAKMSFELLLPDSKKITAKMDAIHLDTILEATRGFREGLKISVSGVGRFDRMEKLHSLDLIEDAVIIESNDPLARLDELRLLRVGWLDGRGVVPSPQEFDWIESFFRDQYPATLPTPFIYPTAEGGFQLEWRTGNQDVSLEIFPKEKTAELHGLNIQDEGDTFMELNLEAKADVDSLIDFISKAAKGEV</sequence>
<dbReference type="Proteomes" id="UP000050420">
    <property type="component" value="Unassembled WGS sequence"/>
</dbReference>
<dbReference type="AlphaFoldDB" id="A0A0P9V5J4"/>
<accession>A0A0P9V5J4</accession>
<organism evidence="1 2">
    <name type="scientific">Pseudomonas amygdali pv. mori</name>
    <dbReference type="NCBI Taxonomy" id="34065"/>
    <lineage>
        <taxon>Bacteria</taxon>
        <taxon>Pseudomonadati</taxon>
        <taxon>Pseudomonadota</taxon>
        <taxon>Gammaproteobacteria</taxon>
        <taxon>Pseudomonadales</taxon>
        <taxon>Pseudomonadaceae</taxon>
        <taxon>Pseudomonas</taxon>
        <taxon>Pseudomonas amygdali</taxon>
    </lineage>
</organism>
<proteinExistence type="predicted"/>
<name>A0A0P9V5J4_PSEA0</name>